<reference evidence="3" key="1">
    <citation type="journal article" date="2019" name="Int. J. Syst. Evol. Microbiol.">
        <title>The Global Catalogue of Microorganisms (GCM) 10K type strain sequencing project: providing services to taxonomists for standard genome sequencing and annotation.</title>
        <authorList>
            <consortium name="The Broad Institute Genomics Platform"/>
            <consortium name="The Broad Institute Genome Sequencing Center for Infectious Disease"/>
            <person name="Wu L."/>
            <person name="Ma J."/>
        </authorList>
    </citation>
    <scope>NUCLEOTIDE SEQUENCE [LARGE SCALE GENOMIC DNA]</scope>
    <source>
        <strain evidence="3">JCM 4602</strain>
    </source>
</reference>
<evidence type="ECO:0000256" key="1">
    <source>
        <dbReference type="SAM" id="MobiDB-lite"/>
    </source>
</evidence>
<dbReference type="Proteomes" id="UP000624183">
    <property type="component" value="Unassembled WGS sequence"/>
</dbReference>
<proteinExistence type="predicted"/>
<organism evidence="2 3">
    <name type="scientific">Streptomyces rubiginosohelvolus</name>
    <dbReference type="NCBI Taxonomy" id="67362"/>
    <lineage>
        <taxon>Bacteria</taxon>
        <taxon>Bacillati</taxon>
        <taxon>Actinomycetota</taxon>
        <taxon>Actinomycetes</taxon>
        <taxon>Kitasatosporales</taxon>
        <taxon>Streptomycetaceae</taxon>
        <taxon>Streptomyces</taxon>
    </lineage>
</organism>
<keyword evidence="3" id="KW-1185">Reference proteome</keyword>
<evidence type="ECO:0000313" key="3">
    <source>
        <dbReference type="Proteomes" id="UP000624183"/>
    </source>
</evidence>
<dbReference type="EMBL" id="BMUW01000020">
    <property type="protein sequence ID" value="GGZ79327.1"/>
    <property type="molecule type" value="Genomic_DNA"/>
</dbReference>
<accession>A0ABQ3CAT0</accession>
<sequence>MQDGGPAAFEEGAQLLGPAGGGHPDGEAREGAVRCVVVLHGVFPGSCVPAGARWFPADTRWFPLVTRGAEARDCQRCVTGSVPPYFPAVTSHDAGPRRFYTSA</sequence>
<gene>
    <name evidence="2" type="ORF">GCM10010328_62520</name>
</gene>
<evidence type="ECO:0000313" key="2">
    <source>
        <dbReference type="EMBL" id="GGZ79327.1"/>
    </source>
</evidence>
<comment type="caution">
    <text evidence="2">The sequence shown here is derived from an EMBL/GenBank/DDBJ whole genome shotgun (WGS) entry which is preliminary data.</text>
</comment>
<protein>
    <submittedName>
        <fullName evidence="2">Uncharacterized protein</fullName>
    </submittedName>
</protein>
<name>A0ABQ3CAT0_9ACTN</name>
<feature type="region of interest" description="Disordered" evidence="1">
    <location>
        <begin position="1"/>
        <end position="27"/>
    </location>
</feature>